<dbReference type="NCBIfam" id="TIGR00209">
    <property type="entry name" value="galT_1"/>
    <property type="match status" value="1"/>
</dbReference>
<dbReference type="InterPro" id="IPR005849">
    <property type="entry name" value="GalP_Utransf_N"/>
</dbReference>
<dbReference type="GO" id="GO:0005737">
    <property type="term" value="C:cytoplasm"/>
    <property type="evidence" value="ECO:0007669"/>
    <property type="project" value="TreeGrafter"/>
</dbReference>
<dbReference type="InterPro" id="IPR001937">
    <property type="entry name" value="GalP_UDPtransf1"/>
</dbReference>
<evidence type="ECO:0000256" key="15">
    <source>
        <dbReference type="RuleBase" id="RU000506"/>
    </source>
</evidence>
<dbReference type="AlphaFoldDB" id="A0A7I7YVJ0"/>
<evidence type="ECO:0000256" key="12">
    <source>
        <dbReference type="NCBIfam" id="TIGR00209"/>
    </source>
</evidence>
<dbReference type="PROSITE" id="PS00117">
    <property type="entry name" value="GAL_P_UDP_TRANSF_I"/>
    <property type="match status" value="1"/>
</dbReference>
<dbReference type="RefSeq" id="WP_085271868.1">
    <property type="nucleotide sequence ID" value="NZ_AP022614.1"/>
</dbReference>
<evidence type="ECO:0000256" key="13">
    <source>
        <dbReference type="PIRSR" id="PIRSR000808-1"/>
    </source>
</evidence>
<dbReference type="EMBL" id="AP022614">
    <property type="protein sequence ID" value="BBZ45898.1"/>
    <property type="molecule type" value="Genomic_DNA"/>
</dbReference>
<protein>
    <recommendedName>
        <fullName evidence="5 12">Galactose-1-phosphate uridylyltransferase</fullName>
        <ecNumber evidence="4 12">2.7.7.12</ecNumber>
    </recommendedName>
</protein>
<feature type="binding site" evidence="14">
    <location>
        <position position="210"/>
    </location>
    <ligand>
        <name>Zn(2+)</name>
        <dbReference type="ChEBI" id="CHEBI:29105"/>
    </ligand>
</feature>
<evidence type="ECO:0000256" key="1">
    <source>
        <dbReference type="ARBA" id="ARBA00001107"/>
    </source>
</evidence>
<evidence type="ECO:0000256" key="4">
    <source>
        <dbReference type="ARBA" id="ARBA00012384"/>
    </source>
</evidence>
<dbReference type="OrthoDB" id="9769064at2"/>
<dbReference type="PIRSF" id="PIRSF000808">
    <property type="entry name" value="GalT"/>
    <property type="match status" value="1"/>
</dbReference>
<dbReference type="CDD" id="cd00608">
    <property type="entry name" value="GalT"/>
    <property type="match status" value="1"/>
</dbReference>
<feature type="binding site" evidence="14">
    <location>
        <position position="96"/>
    </location>
    <ligand>
        <name>Zn(2+)</name>
        <dbReference type="ChEBI" id="CHEBI:29105"/>
    </ligand>
</feature>
<evidence type="ECO:0000256" key="2">
    <source>
        <dbReference type="ARBA" id="ARBA00004947"/>
    </source>
</evidence>
<sequence>MSGVQDRHQSAAVGWAGRSVVFDSVTAPTRAKLADGRDLLLFSLPGHRPTPVADRRPLPERVVGQSQLRYDRTTGQWVIIAALRQERTYKPPADQCPLCPSPTGLTGEIPVDDYDVAVFENRFPSLSGTGDPAAVPAGDGFAAAPGIGRTEVICFSSDHTGSFAGLAPAHARLVVEAWRHRTTELMGLPGVEQVFCFENRGEEIGVTLTHPHGQIYGYPYLTPRTAAMLSQAREHRKRHGGNLFADLLAQEAADGSRVIARTERFTVFVPFAARWPVEVHIYPNRFVPNLLGLDEDEIGEFTELYLDVLRRFDRIYAAPLPYMSALHQYSGAGSQAEGYFHVELMSVRRSAGKLKYLAASESAMDAFISDVSPETVAQRLRELA</sequence>
<dbReference type="UniPathway" id="UPA00214"/>
<keyword evidence="8 14" id="KW-0479">Metal-binding</keyword>
<keyword evidence="6 15" id="KW-0808">Transferase</keyword>
<feature type="binding site" evidence="14">
    <location>
        <position position="159"/>
    </location>
    <ligand>
        <name>Zn(2+)</name>
        <dbReference type="ChEBI" id="CHEBI:29105"/>
    </ligand>
</feature>
<keyword evidence="9 14" id="KW-0862">Zinc</keyword>
<organism evidence="16 17">
    <name type="scientific">Mycobacterium parmense</name>
    <dbReference type="NCBI Taxonomy" id="185642"/>
    <lineage>
        <taxon>Bacteria</taxon>
        <taxon>Bacillati</taxon>
        <taxon>Actinomycetota</taxon>
        <taxon>Actinomycetes</taxon>
        <taxon>Mycobacteriales</taxon>
        <taxon>Mycobacteriaceae</taxon>
        <taxon>Mycobacterium</taxon>
        <taxon>Mycobacterium simiae complex</taxon>
    </lineage>
</organism>
<evidence type="ECO:0000256" key="9">
    <source>
        <dbReference type="ARBA" id="ARBA00022833"/>
    </source>
</evidence>
<comment type="catalytic activity">
    <reaction evidence="1 15">
        <text>alpha-D-galactose 1-phosphate + UDP-alpha-D-glucose = alpha-D-glucose 1-phosphate + UDP-alpha-D-galactose</text>
        <dbReference type="Rhea" id="RHEA:13989"/>
        <dbReference type="ChEBI" id="CHEBI:58336"/>
        <dbReference type="ChEBI" id="CHEBI:58601"/>
        <dbReference type="ChEBI" id="CHEBI:58885"/>
        <dbReference type="ChEBI" id="CHEBI:66914"/>
        <dbReference type="EC" id="2.7.7.12"/>
    </reaction>
</comment>
<evidence type="ECO:0000256" key="10">
    <source>
        <dbReference type="ARBA" id="ARBA00023144"/>
    </source>
</evidence>
<dbReference type="EC" id="2.7.7.12" evidence="4 12"/>
<keyword evidence="10 15" id="KW-0299">Galactose metabolism</keyword>
<keyword evidence="11 15" id="KW-0119">Carbohydrate metabolism</keyword>
<dbReference type="PANTHER" id="PTHR11943">
    <property type="entry name" value="GALACTOSE-1-PHOSPHATE URIDYLYLTRANSFERASE"/>
    <property type="match status" value="1"/>
</dbReference>
<proteinExistence type="inferred from homology"/>
<dbReference type="Pfam" id="PF01087">
    <property type="entry name" value="GalP_UDP_transf"/>
    <property type="match status" value="1"/>
</dbReference>
<evidence type="ECO:0000256" key="14">
    <source>
        <dbReference type="PIRSR" id="PIRSR000808-3"/>
    </source>
</evidence>
<feature type="active site" description="Tele-UMP-histidine intermediate" evidence="13">
    <location>
        <position position="212"/>
    </location>
</feature>
<dbReference type="GO" id="GO:0008270">
    <property type="term" value="F:zinc ion binding"/>
    <property type="evidence" value="ECO:0007669"/>
    <property type="project" value="InterPro"/>
</dbReference>
<dbReference type="GO" id="GO:0033499">
    <property type="term" value="P:galactose catabolic process via UDP-galactose, Leloir pathway"/>
    <property type="evidence" value="ECO:0007669"/>
    <property type="project" value="TreeGrafter"/>
</dbReference>
<dbReference type="PANTHER" id="PTHR11943:SF1">
    <property type="entry name" value="GALACTOSE-1-PHOSPHATE URIDYLYLTRANSFERASE"/>
    <property type="match status" value="1"/>
</dbReference>
<reference evidence="16 17" key="1">
    <citation type="journal article" date="2019" name="Emerg. Microbes Infect.">
        <title>Comprehensive subspecies identification of 175 nontuberculous mycobacteria species based on 7547 genomic profiles.</title>
        <authorList>
            <person name="Matsumoto Y."/>
            <person name="Kinjo T."/>
            <person name="Motooka D."/>
            <person name="Nabeya D."/>
            <person name="Jung N."/>
            <person name="Uechi K."/>
            <person name="Horii T."/>
            <person name="Iida T."/>
            <person name="Fujita J."/>
            <person name="Nakamura S."/>
        </authorList>
    </citation>
    <scope>NUCLEOTIDE SEQUENCE [LARGE SCALE GENOMIC DNA]</scope>
    <source>
        <strain evidence="16 17">JCM 14742</strain>
    </source>
</reference>
<dbReference type="InterPro" id="IPR036265">
    <property type="entry name" value="HIT-like_sf"/>
</dbReference>
<comment type="pathway">
    <text evidence="2 15">Carbohydrate metabolism; galactose metabolism.</text>
</comment>
<evidence type="ECO:0000256" key="8">
    <source>
        <dbReference type="ARBA" id="ARBA00022723"/>
    </source>
</evidence>
<evidence type="ECO:0000256" key="11">
    <source>
        <dbReference type="ARBA" id="ARBA00023277"/>
    </source>
</evidence>
<comment type="similarity">
    <text evidence="3 15">Belongs to the galactose-1-phosphate uridylyltransferase type 1 family.</text>
</comment>
<comment type="cofactor">
    <cofactor evidence="14">
        <name>Zn(2+)</name>
        <dbReference type="ChEBI" id="CHEBI:29105"/>
    </cofactor>
    <text evidence="14">Binds 1 zinc ion per subunit.</text>
</comment>
<keyword evidence="7 15" id="KW-0548">Nucleotidyltransferase</keyword>
<dbReference type="SUPFAM" id="SSF54197">
    <property type="entry name" value="HIT-like"/>
    <property type="match status" value="2"/>
</dbReference>
<dbReference type="InterPro" id="IPR005850">
    <property type="entry name" value="GalP_Utransf_C"/>
</dbReference>
<accession>A0A7I7YVJ0</accession>
<evidence type="ECO:0000313" key="17">
    <source>
        <dbReference type="Proteomes" id="UP000467105"/>
    </source>
</evidence>
<evidence type="ECO:0000256" key="6">
    <source>
        <dbReference type="ARBA" id="ARBA00022679"/>
    </source>
</evidence>
<dbReference type="Pfam" id="PF02744">
    <property type="entry name" value="GalP_UDP_tr_C"/>
    <property type="match status" value="1"/>
</dbReference>
<evidence type="ECO:0000256" key="7">
    <source>
        <dbReference type="ARBA" id="ARBA00022695"/>
    </source>
</evidence>
<evidence type="ECO:0000256" key="3">
    <source>
        <dbReference type="ARBA" id="ARBA00010951"/>
    </source>
</evidence>
<dbReference type="Proteomes" id="UP000467105">
    <property type="component" value="Chromosome"/>
</dbReference>
<dbReference type="Gene3D" id="3.30.428.10">
    <property type="entry name" value="HIT-like"/>
    <property type="match status" value="2"/>
</dbReference>
<feature type="binding site" evidence="14">
    <location>
        <position position="99"/>
    </location>
    <ligand>
        <name>Zn(2+)</name>
        <dbReference type="ChEBI" id="CHEBI:29105"/>
    </ligand>
</feature>
<evidence type="ECO:0000256" key="5">
    <source>
        <dbReference type="ARBA" id="ARBA00016340"/>
    </source>
</evidence>
<gene>
    <name evidence="16" type="primary">galT</name>
    <name evidence="16" type="ORF">MPRM_31790</name>
</gene>
<dbReference type="GO" id="GO:0008108">
    <property type="term" value="F:UDP-glucose:hexose-1-phosphate uridylyltransferase activity"/>
    <property type="evidence" value="ECO:0007669"/>
    <property type="project" value="UniProtKB-UniRule"/>
</dbReference>
<dbReference type="InterPro" id="IPR019779">
    <property type="entry name" value="GalP_UDPtransf1_His-AS"/>
</dbReference>
<keyword evidence="17" id="KW-1185">Reference proteome</keyword>
<name>A0A7I7YVJ0_9MYCO</name>
<evidence type="ECO:0000313" key="16">
    <source>
        <dbReference type="EMBL" id="BBZ45898.1"/>
    </source>
</evidence>